<comment type="caution">
    <text evidence="2">The sequence shown here is derived from an EMBL/GenBank/DDBJ whole genome shotgun (WGS) entry which is preliminary data.</text>
</comment>
<evidence type="ECO:0000313" key="3">
    <source>
        <dbReference type="Proteomes" id="UP000284706"/>
    </source>
</evidence>
<dbReference type="InParanoid" id="A0A409WAX4"/>
<gene>
    <name evidence="2" type="ORF">CVT26_001810</name>
</gene>
<organism evidence="2 3">
    <name type="scientific">Gymnopilus dilepis</name>
    <dbReference type="NCBI Taxonomy" id="231916"/>
    <lineage>
        <taxon>Eukaryota</taxon>
        <taxon>Fungi</taxon>
        <taxon>Dikarya</taxon>
        <taxon>Basidiomycota</taxon>
        <taxon>Agaricomycotina</taxon>
        <taxon>Agaricomycetes</taxon>
        <taxon>Agaricomycetidae</taxon>
        <taxon>Agaricales</taxon>
        <taxon>Agaricineae</taxon>
        <taxon>Hymenogastraceae</taxon>
        <taxon>Gymnopilus</taxon>
    </lineage>
</organism>
<evidence type="ECO:0000313" key="2">
    <source>
        <dbReference type="EMBL" id="PPQ75653.1"/>
    </source>
</evidence>
<dbReference type="Proteomes" id="UP000284706">
    <property type="component" value="Unassembled WGS sequence"/>
</dbReference>
<reference evidence="2 3" key="1">
    <citation type="journal article" date="2018" name="Evol. Lett.">
        <title>Horizontal gene cluster transfer increased hallucinogenic mushroom diversity.</title>
        <authorList>
            <person name="Reynolds H.T."/>
            <person name="Vijayakumar V."/>
            <person name="Gluck-Thaler E."/>
            <person name="Korotkin H.B."/>
            <person name="Matheny P.B."/>
            <person name="Slot J.C."/>
        </authorList>
    </citation>
    <scope>NUCLEOTIDE SEQUENCE [LARGE SCALE GENOMIC DNA]</scope>
    <source>
        <strain evidence="2 3">SRW20</strain>
    </source>
</reference>
<evidence type="ECO:0000256" key="1">
    <source>
        <dbReference type="SAM" id="MobiDB-lite"/>
    </source>
</evidence>
<keyword evidence="3" id="KW-1185">Reference proteome</keyword>
<name>A0A409WAX4_9AGAR</name>
<proteinExistence type="predicted"/>
<feature type="region of interest" description="Disordered" evidence="1">
    <location>
        <begin position="288"/>
        <end position="341"/>
    </location>
</feature>
<dbReference type="EMBL" id="NHYE01005239">
    <property type="protein sequence ID" value="PPQ75653.1"/>
    <property type="molecule type" value="Genomic_DNA"/>
</dbReference>
<accession>A0A409WAX4</accession>
<dbReference type="AlphaFoldDB" id="A0A409WAX4"/>
<protein>
    <submittedName>
        <fullName evidence="2">Uncharacterized protein</fullName>
    </submittedName>
</protein>
<sequence length="341" mass="37944">MPSDNQIADLLRKILTDPKHPQILQAVKERTARVSESHKSYQLASYGCPEAISKAFTWSDPVKGYSVLIWKDTKETVELDVSGIITDVFLGPVRKETKLNFREEGSQRISIEAPGDPAFAKALHAVEAIYWSAEQHGQENAMAQGPPTGDAITAKSRFLTAAQYNVFGNPIKNLRYPEIDPDGRLQHLLRGGKFVYTEDNIIELFEAERSEADNIERKKKIHPSHIRRGQAAEVSVSFATVAASSSRNFIIKVNQIVVFDRTGSMILEKQKREYAATITQNHDEVRIPSRKRKHDVNDGEVTPTKRARDDMPITASSAGSRPEGGACDLSDMPMMGIEEGN</sequence>